<dbReference type="Pfam" id="PF21799">
    <property type="entry name" value="MurD-like_N"/>
    <property type="match status" value="1"/>
</dbReference>
<dbReference type="SUPFAM" id="SSF53244">
    <property type="entry name" value="MurD-like peptide ligases, peptide-binding domain"/>
    <property type="match status" value="1"/>
</dbReference>
<dbReference type="InterPro" id="IPR005762">
    <property type="entry name" value="MurD"/>
</dbReference>
<name>A0A6I1EQX3_9BURK</name>
<proteinExistence type="inferred from homology"/>
<dbReference type="InterPro" id="IPR004101">
    <property type="entry name" value="Mur_ligase_C"/>
</dbReference>
<evidence type="ECO:0000256" key="3">
    <source>
        <dbReference type="ARBA" id="ARBA00022490"/>
    </source>
</evidence>
<dbReference type="Gene3D" id="3.90.190.20">
    <property type="entry name" value="Mur ligase, C-terminal domain"/>
    <property type="match status" value="1"/>
</dbReference>
<dbReference type="EMBL" id="WEHX01000015">
    <property type="protein sequence ID" value="KAB7661781.1"/>
    <property type="molecule type" value="Genomic_DNA"/>
</dbReference>
<protein>
    <recommendedName>
        <fullName evidence="7 8">UDP-N-acetylmuramoylalanine--D-glutamate ligase</fullName>
        <ecNumber evidence="7 8">6.3.2.9</ecNumber>
    </recommendedName>
    <alternativeName>
        <fullName evidence="7">D-glutamic acid-adding enzyme</fullName>
    </alternativeName>
    <alternativeName>
        <fullName evidence="7">UDP-N-acetylmuramoyl-L-alanyl-D-glutamate synthetase</fullName>
    </alternativeName>
</protein>
<evidence type="ECO:0000259" key="10">
    <source>
        <dbReference type="Pfam" id="PF08245"/>
    </source>
</evidence>
<comment type="caution">
    <text evidence="11">The sequence shown here is derived from an EMBL/GenBank/DDBJ whole genome shotgun (WGS) entry which is preliminary data.</text>
</comment>
<dbReference type="RefSeq" id="WP_152157926.1">
    <property type="nucleotide sequence ID" value="NZ_WEHX01000015.1"/>
</dbReference>
<keyword evidence="7 8" id="KW-0961">Cell wall biogenesis/degradation</keyword>
<keyword evidence="6 7" id="KW-0067">ATP-binding</keyword>
<comment type="subcellular location">
    <subcellularLocation>
        <location evidence="1 7 8">Cytoplasm</location>
    </subcellularLocation>
</comment>
<dbReference type="HAMAP" id="MF_00639">
    <property type="entry name" value="MurD"/>
    <property type="match status" value="1"/>
</dbReference>
<dbReference type="Pfam" id="PF02875">
    <property type="entry name" value="Mur_ligase_C"/>
    <property type="match status" value="1"/>
</dbReference>
<dbReference type="GO" id="GO:0009252">
    <property type="term" value="P:peptidoglycan biosynthetic process"/>
    <property type="evidence" value="ECO:0007669"/>
    <property type="project" value="UniProtKB-UniRule"/>
</dbReference>
<dbReference type="GO" id="GO:0051301">
    <property type="term" value="P:cell division"/>
    <property type="evidence" value="ECO:0007669"/>
    <property type="project" value="UniProtKB-KW"/>
</dbReference>
<evidence type="ECO:0000256" key="2">
    <source>
        <dbReference type="ARBA" id="ARBA00004752"/>
    </source>
</evidence>
<reference evidence="11 12" key="1">
    <citation type="submission" date="2019-10" db="EMBL/GenBank/DDBJ databases">
        <title>Genome diversity of Sutterella seckii.</title>
        <authorList>
            <person name="Chaplin A.V."/>
            <person name="Sokolova S.R."/>
            <person name="Mosin K.A."/>
            <person name="Ivanova E.L."/>
            <person name="Kochetkova T.O."/>
            <person name="Goltsov A.Y."/>
            <person name="Trofimov D.Y."/>
            <person name="Efimov B.A."/>
        </authorList>
    </citation>
    <scope>NUCLEOTIDE SEQUENCE [LARGE SCALE GENOMIC DNA]</scope>
    <source>
        <strain evidence="11 12">ASD393</strain>
    </source>
</reference>
<evidence type="ECO:0000256" key="8">
    <source>
        <dbReference type="RuleBase" id="RU003664"/>
    </source>
</evidence>
<keyword evidence="7 8" id="KW-0132">Cell division</keyword>
<keyword evidence="5 7" id="KW-0547">Nucleotide-binding</keyword>
<keyword evidence="7 8" id="KW-0131">Cell cycle</keyword>
<dbReference type="NCBIfam" id="TIGR01087">
    <property type="entry name" value="murD"/>
    <property type="match status" value="1"/>
</dbReference>
<evidence type="ECO:0000256" key="4">
    <source>
        <dbReference type="ARBA" id="ARBA00022598"/>
    </source>
</evidence>
<evidence type="ECO:0000256" key="1">
    <source>
        <dbReference type="ARBA" id="ARBA00004496"/>
    </source>
</evidence>
<accession>A0A6I1EQX3</accession>
<evidence type="ECO:0000313" key="12">
    <source>
        <dbReference type="Proteomes" id="UP000430564"/>
    </source>
</evidence>
<dbReference type="OrthoDB" id="9809796at2"/>
<dbReference type="InterPro" id="IPR036565">
    <property type="entry name" value="Mur-like_cat_sf"/>
</dbReference>
<feature type="domain" description="Mur ligase C-terminal" evidence="9">
    <location>
        <begin position="352"/>
        <end position="468"/>
    </location>
</feature>
<comment type="similarity">
    <text evidence="7">Belongs to the MurCDEF family.</text>
</comment>
<dbReference type="GO" id="GO:0005737">
    <property type="term" value="C:cytoplasm"/>
    <property type="evidence" value="ECO:0007669"/>
    <property type="project" value="UniProtKB-SubCell"/>
</dbReference>
<keyword evidence="7 8" id="KW-0573">Peptidoglycan synthesis</keyword>
<evidence type="ECO:0000256" key="7">
    <source>
        <dbReference type="HAMAP-Rule" id="MF_00639"/>
    </source>
</evidence>
<evidence type="ECO:0000256" key="5">
    <source>
        <dbReference type="ARBA" id="ARBA00022741"/>
    </source>
</evidence>
<dbReference type="InterPro" id="IPR013221">
    <property type="entry name" value="Mur_ligase_cen"/>
</dbReference>
<dbReference type="PANTHER" id="PTHR43692:SF1">
    <property type="entry name" value="UDP-N-ACETYLMURAMOYLALANINE--D-GLUTAMATE LIGASE"/>
    <property type="match status" value="1"/>
</dbReference>
<keyword evidence="7 8" id="KW-0133">Cell shape</keyword>
<dbReference type="GO" id="GO:0071555">
    <property type="term" value="P:cell wall organization"/>
    <property type="evidence" value="ECO:0007669"/>
    <property type="project" value="UniProtKB-KW"/>
</dbReference>
<dbReference type="UniPathway" id="UPA00219"/>
<evidence type="ECO:0000259" key="9">
    <source>
        <dbReference type="Pfam" id="PF02875"/>
    </source>
</evidence>
<dbReference type="GO" id="GO:0008360">
    <property type="term" value="P:regulation of cell shape"/>
    <property type="evidence" value="ECO:0007669"/>
    <property type="project" value="UniProtKB-KW"/>
</dbReference>
<dbReference type="SUPFAM" id="SSF53623">
    <property type="entry name" value="MurD-like peptide ligases, catalytic domain"/>
    <property type="match status" value="1"/>
</dbReference>
<gene>
    <name evidence="7 11" type="primary">murD</name>
    <name evidence="11" type="ORF">GBM95_04145</name>
</gene>
<dbReference type="PANTHER" id="PTHR43692">
    <property type="entry name" value="UDP-N-ACETYLMURAMOYLALANINE--D-GLUTAMATE LIGASE"/>
    <property type="match status" value="1"/>
</dbReference>
<dbReference type="Gene3D" id="3.40.50.720">
    <property type="entry name" value="NAD(P)-binding Rossmann-like Domain"/>
    <property type="match status" value="1"/>
</dbReference>
<feature type="binding site" evidence="7">
    <location>
        <begin position="141"/>
        <end position="147"/>
    </location>
    <ligand>
        <name>ATP</name>
        <dbReference type="ChEBI" id="CHEBI:30616"/>
    </ligand>
</feature>
<dbReference type="GO" id="GO:0008764">
    <property type="term" value="F:UDP-N-acetylmuramoylalanine-D-glutamate ligase activity"/>
    <property type="evidence" value="ECO:0007669"/>
    <property type="project" value="UniProtKB-UniRule"/>
</dbReference>
<organism evidence="11 12">
    <name type="scientific">Sutterella seckii</name>
    <dbReference type="NCBI Taxonomy" id="1944635"/>
    <lineage>
        <taxon>Bacteria</taxon>
        <taxon>Pseudomonadati</taxon>
        <taxon>Pseudomonadota</taxon>
        <taxon>Betaproteobacteria</taxon>
        <taxon>Burkholderiales</taxon>
        <taxon>Sutterellaceae</taxon>
        <taxon>Sutterella</taxon>
    </lineage>
</organism>
<dbReference type="Pfam" id="PF08245">
    <property type="entry name" value="Mur_ligase_M"/>
    <property type="match status" value="1"/>
</dbReference>
<dbReference type="Gene3D" id="3.40.1190.10">
    <property type="entry name" value="Mur-like, catalytic domain"/>
    <property type="match status" value="1"/>
</dbReference>
<dbReference type="AlphaFoldDB" id="A0A6I1EQX3"/>
<dbReference type="EC" id="6.3.2.9" evidence="7 8"/>
<keyword evidence="4 7" id="KW-0436">Ligase</keyword>
<feature type="domain" description="Mur ligase central" evidence="10">
    <location>
        <begin position="139"/>
        <end position="329"/>
    </location>
</feature>
<evidence type="ECO:0000313" key="11">
    <source>
        <dbReference type="EMBL" id="KAB7661781.1"/>
    </source>
</evidence>
<dbReference type="SUPFAM" id="SSF51984">
    <property type="entry name" value="MurCD N-terminal domain"/>
    <property type="match status" value="1"/>
</dbReference>
<dbReference type="GO" id="GO:0005524">
    <property type="term" value="F:ATP binding"/>
    <property type="evidence" value="ECO:0007669"/>
    <property type="project" value="UniProtKB-UniRule"/>
</dbReference>
<dbReference type="InterPro" id="IPR036615">
    <property type="entry name" value="Mur_ligase_C_dom_sf"/>
</dbReference>
<comment type="pathway">
    <text evidence="2 7 8">Cell wall biogenesis; peptidoglycan biosynthesis.</text>
</comment>
<comment type="catalytic activity">
    <reaction evidence="7 8">
        <text>UDP-N-acetyl-alpha-D-muramoyl-L-alanine + D-glutamate + ATP = UDP-N-acetyl-alpha-D-muramoyl-L-alanyl-D-glutamate + ADP + phosphate + H(+)</text>
        <dbReference type="Rhea" id="RHEA:16429"/>
        <dbReference type="ChEBI" id="CHEBI:15378"/>
        <dbReference type="ChEBI" id="CHEBI:29986"/>
        <dbReference type="ChEBI" id="CHEBI:30616"/>
        <dbReference type="ChEBI" id="CHEBI:43474"/>
        <dbReference type="ChEBI" id="CHEBI:83898"/>
        <dbReference type="ChEBI" id="CHEBI:83900"/>
        <dbReference type="ChEBI" id="CHEBI:456216"/>
        <dbReference type="EC" id="6.3.2.9"/>
    </reaction>
</comment>
<comment type="function">
    <text evidence="7 8">Cell wall formation. Catalyzes the addition of glutamate to the nucleotide precursor UDP-N-acetylmuramoyl-L-alanine (UMA).</text>
</comment>
<dbReference type="Proteomes" id="UP000430564">
    <property type="component" value="Unassembled WGS sequence"/>
</dbReference>
<sequence length="499" mass="52709">MFDSSDEAYLKLDAAKGSGRRALVAGLGASGRASLEYLLRRGWRASACDSRDKVPGLDGFLSAHPGISVSLGGIPESLPEGVDLVVMSPGISPWFGPAAALCLAARKAGVPVAGEIELFAEELAHLRETSGYAPKVIGITGTNGKTTTTSLTAKIGEAAGLRTIAAGNIGPNAVTELLKAEDAGELPDLWVLELSSFQLDTTHTLRCDAAALLNITEDHINWHGSMEAYAAAKARIFSPDTVRVGNREDQLALEWTKKGLKNPSLLRTFGASKPARPGEFGLEMAAHASQGLWLSSMDEMEVEILYLPESELQIRGRHNAMNALAALALTGAVGVSQQAAIGTLRTYKGEPHRVELVCTVKGRDFIDDSKGTNVGAVAAAVTGLAAQGRRILILLGGDGKGQDFAPLADVLKGRAASAALIGKDADEIGRAAASAGVPNQKFPTLEAAVDWLWSESREGDIILLSPACASWDMFRDYAERSERFKAEAARIRAREESEA</sequence>
<keyword evidence="3 7" id="KW-0963">Cytoplasm</keyword>
<evidence type="ECO:0000256" key="6">
    <source>
        <dbReference type="ARBA" id="ARBA00022840"/>
    </source>
</evidence>